<keyword evidence="3" id="KW-1185">Reference proteome</keyword>
<feature type="region of interest" description="Disordered" evidence="1">
    <location>
        <begin position="43"/>
        <end position="77"/>
    </location>
</feature>
<sequence length="433" mass="49543">MHSITNPERIKRLHDNIPKSVDEILRVTTTFLRGEVAASNQARKKTLPTWKQQETERKQNFNRRGDFRNPQRSKRRLGHNTDECMDLKRQIEEMIKAGKLSHVIKELKQGKDQPKTAKKGETSGKDKAMTIQMVQSWQRVATQRITQISPDPEILFPPLGNEDGTEGPKIIEVEIGCHFIHQMYVDGGSASKVLYEHCFNRLRPEVKSQMVLATVPLVGFSGEIIWPMRQISLLTRGEDNSSSPVNSLRNVEDPCSRRNTHSTEQQDNPTRMYDGSESEAQPSDIIQVAKERIKVAIHPEHPEQTIAIGSTLTEEGRKSLCELLRRNLDIFARKLDDMTGVPRHLAEHHLNVREGCSSVRQKKISQAPERNKAIQEVVGKLMDATIMKEVHYHSWLSNPVMVKKHDNSWRMCVYFKDLNKACPKDGYPLPEID</sequence>
<proteinExistence type="predicted"/>
<comment type="caution">
    <text evidence="2">The sequence shown here is derived from an EMBL/GenBank/DDBJ whole genome shotgun (WGS) entry which is preliminary data.</text>
</comment>
<protein>
    <recommendedName>
        <fullName evidence="4">Reverse transcriptase domain-containing protein</fullName>
    </recommendedName>
</protein>
<gene>
    <name evidence="2" type="ORF">Tco_1003755</name>
</gene>
<dbReference type="InterPro" id="IPR043502">
    <property type="entry name" value="DNA/RNA_pol_sf"/>
</dbReference>
<dbReference type="EMBL" id="BQNB010017179">
    <property type="protein sequence ID" value="GJT60222.1"/>
    <property type="molecule type" value="Genomic_DNA"/>
</dbReference>
<dbReference type="PANTHER" id="PTHR24559">
    <property type="entry name" value="TRANSPOSON TY3-I GAG-POL POLYPROTEIN"/>
    <property type="match status" value="1"/>
</dbReference>
<feature type="compositionally biased region" description="Basic and acidic residues" evidence="1">
    <location>
        <begin position="53"/>
        <end position="69"/>
    </location>
</feature>
<feature type="compositionally biased region" description="Polar residues" evidence="1">
    <location>
        <begin position="240"/>
        <end position="249"/>
    </location>
</feature>
<evidence type="ECO:0008006" key="4">
    <source>
        <dbReference type="Google" id="ProtNLM"/>
    </source>
</evidence>
<dbReference type="InterPro" id="IPR053134">
    <property type="entry name" value="RNA-dir_DNA_polymerase"/>
</dbReference>
<dbReference type="SUPFAM" id="SSF56672">
    <property type="entry name" value="DNA/RNA polymerases"/>
    <property type="match status" value="1"/>
</dbReference>
<reference evidence="2" key="1">
    <citation type="journal article" date="2022" name="Int. J. Mol. Sci.">
        <title>Draft Genome of Tanacetum Coccineum: Genomic Comparison of Closely Related Tanacetum-Family Plants.</title>
        <authorList>
            <person name="Yamashiro T."/>
            <person name="Shiraishi A."/>
            <person name="Nakayama K."/>
            <person name="Satake H."/>
        </authorList>
    </citation>
    <scope>NUCLEOTIDE SEQUENCE</scope>
</reference>
<name>A0ABQ5FBU3_9ASTR</name>
<evidence type="ECO:0000313" key="2">
    <source>
        <dbReference type="EMBL" id="GJT60222.1"/>
    </source>
</evidence>
<organism evidence="2 3">
    <name type="scientific">Tanacetum coccineum</name>
    <dbReference type="NCBI Taxonomy" id="301880"/>
    <lineage>
        <taxon>Eukaryota</taxon>
        <taxon>Viridiplantae</taxon>
        <taxon>Streptophyta</taxon>
        <taxon>Embryophyta</taxon>
        <taxon>Tracheophyta</taxon>
        <taxon>Spermatophyta</taxon>
        <taxon>Magnoliopsida</taxon>
        <taxon>eudicotyledons</taxon>
        <taxon>Gunneridae</taxon>
        <taxon>Pentapetalae</taxon>
        <taxon>asterids</taxon>
        <taxon>campanulids</taxon>
        <taxon>Asterales</taxon>
        <taxon>Asteraceae</taxon>
        <taxon>Asteroideae</taxon>
        <taxon>Anthemideae</taxon>
        <taxon>Anthemidinae</taxon>
        <taxon>Tanacetum</taxon>
    </lineage>
</organism>
<dbReference type="PANTHER" id="PTHR24559:SF444">
    <property type="entry name" value="REVERSE TRANSCRIPTASE DOMAIN-CONTAINING PROTEIN"/>
    <property type="match status" value="1"/>
</dbReference>
<accession>A0ABQ5FBU3</accession>
<evidence type="ECO:0000313" key="3">
    <source>
        <dbReference type="Proteomes" id="UP001151760"/>
    </source>
</evidence>
<evidence type="ECO:0000256" key="1">
    <source>
        <dbReference type="SAM" id="MobiDB-lite"/>
    </source>
</evidence>
<feature type="region of interest" description="Disordered" evidence="1">
    <location>
        <begin position="236"/>
        <end position="281"/>
    </location>
</feature>
<dbReference type="Proteomes" id="UP001151760">
    <property type="component" value="Unassembled WGS sequence"/>
</dbReference>
<dbReference type="Gene3D" id="3.10.10.10">
    <property type="entry name" value="HIV Type 1 Reverse Transcriptase, subunit A, domain 1"/>
    <property type="match status" value="1"/>
</dbReference>
<reference evidence="2" key="2">
    <citation type="submission" date="2022-01" db="EMBL/GenBank/DDBJ databases">
        <authorList>
            <person name="Yamashiro T."/>
            <person name="Shiraishi A."/>
            <person name="Satake H."/>
            <person name="Nakayama K."/>
        </authorList>
    </citation>
    <scope>NUCLEOTIDE SEQUENCE</scope>
</reference>